<dbReference type="InterPro" id="IPR045518">
    <property type="entry name" value="2EXR"/>
</dbReference>
<feature type="domain" description="2EXR" evidence="1">
    <location>
        <begin position="19"/>
        <end position="106"/>
    </location>
</feature>
<dbReference type="Pfam" id="PF20150">
    <property type="entry name" value="2EXR"/>
    <property type="match status" value="1"/>
</dbReference>
<proteinExistence type="predicted"/>
<accession>A0A175WDT0</accession>
<dbReference type="EMBL" id="LCTW02000043">
    <property type="protein sequence ID" value="KXX81064.1"/>
    <property type="molecule type" value="Genomic_DNA"/>
</dbReference>
<name>A0A175WDT0_9PEZI</name>
<evidence type="ECO:0000259" key="1">
    <source>
        <dbReference type="Pfam" id="PF20150"/>
    </source>
</evidence>
<evidence type="ECO:0000313" key="3">
    <source>
        <dbReference type="Proteomes" id="UP000078237"/>
    </source>
</evidence>
<dbReference type="Proteomes" id="UP000078237">
    <property type="component" value="Unassembled WGS sequence"/>
</dbReference>
<dbReference type="VEuPathDB" id="FungiDB:MMYC01_202785"/>
<evidence type="ECO:0000313" key="2">
    <source>
        <dbReference type="EMBL" id="KXX81064.1"/>
    </source>
</evidence>
<dbReference type="AlphaFoldDB" id="A0A175WDT0"/>
<dbReference type="OrthoDB" id="4580353at2759"/>
<organism evidence="2 3">
    <name type="scientific">Madurella mycetomatis</name>
    <dbReference type="NCBI Taxonomy" id="100816"/>
    <lineage>
        <taxon>Eukaryota</taxon>
        <taxon>Fungi</taxon>
        <taxon>Dikarya</taxon>
        <taxon>Ascomycota</taxon>
        <taxon>Pezizomycotina</taxon>
        <taxon>Sordariomycetes</taxon>
        <taxon>Sordariomycetidae</taxon>
        <taxon>Sordariales</taxon>
        <taxon>Sordariales incertae sedis</taxon>
        <taxon>Madurella</taxon>
    </lineage>
</organism>
<gene>
    <name evidence="2" type="ORF">MMYC01_202785</name>
</gene>
<comment type="caution">
    <text evidence="2">The sequence shown here is derived from an EMBL/GenBank/DDBJ whole genome shotgun (WGS) entry which is preliminary data.</text>
</comment>
<protein>
    <submittedName>
        <fullName evidence="2">DNA polymerase III subunit alpha</fullName>
    </submittedName>
</protein>
<keyword evidence="3" id="KW-1185">Reference proteome</keyword>
<reference evidence="2 3" key="1">
    <citation type="journal article" date="2016" name="Genome Announc.">
        <title>Genome Sequence of Madurella mycetomatis mm55, Isolated from a Human Mycetoma Case in Sudan.</title>
        <authorList>
            <person name="Smit S."/>
            <person name="Derks M.F."/>
            <person name="Bervoets S."/>
            <person name="Fahal A."/>
            <person name="van Leeuwen W."/>
            <person name="van Belkum A."/>
            <person name="van de Sande W.W."/>
        </authorList>
    </citation>
    <scope>NUCLEOTIDE SEQUENCE [LARGE SCALE GENOMIC DNA]</scope>
    <source>
        <strain evidence="3">mm55</strain>
    </source>
</reference>
<sequence>MASPSENDPGLSAQQHTKFPCFPRLPSEIRQAIFTEAIRKPNIHFVLAKRVYYATSRTWRLGVYPMPKKQDKSGYRLLENLALVNDEASAVVRLATAKHETRLPFKALTNRIDGAEDIVLIDLQRNISNLCGYFHPDNQILNRGPFDTVDAENRFLDFQKVAFTYSRPNLPLAQRAFRCTWLHRHPQWWQICPEELFGLLNCFAGLKEVYIIMQPSKKFYEQNLAQTYIKNFFNLTSEERRQRKLCIFYDSERSYIELSEDLMFIPSMANTDRFRFNLEYYDEVVQMLAKLKTAFLSSLDEEVNQYLLSQEQRKNLVTKVLLQTDGADRGYEAGEKDFAHGMRQVLGI</sequence>